<protein>
    <recommendedName>
        <fullName evidence="1">HNH domain-containing protein</fullName>
    </recommendedName>
</protein>
<dbReference type="GO" id="GO:0003676">
    <property type="term" value="F:nucleic acid binding"/>
    <property type="evidence" value="ECO:0007669"/>
    <property type="project" value="InterPro"/>
</dbReference>
<keyword evidence="3" id="KW-1185">Reference proteome</keyword>
<dbReference type="EMBL" id="WKKI01000009">
    <property type="protein sequence ID" value="MRX71954.1"/>
    <property type="molecule type" value="Genomic_DNA"/>
</dbReference>
<sequence length="334" mass="39840">MVVIWRKEVGSRGTVKGVQDDYDNTLKSCIECGEYKDIMEFNKNPNVKSHLLFEVLEDECLDCMVNKKEYPQLPENKQSNEKITKGYHEFKKLFITDKKRSDFEIWEFKVEPQNYILFIKDKREEFFFNLPFTNMQGNDSSRHAAYCYFTEKYGDDFFSSIKSIRICSYTIDRNRPLERRNHPPMKFLKFIPEIHHVNILTIENDLEASDIENIFEKYQAILEGKYIQYYGNKYERSPLNRQRALELHGFTCKVCGFNFEDVYGERGKEYIEVHHVKPLNSLKGEEQYFDPRTDLIPVCSNCHRMIHRRPDKVLSIEEMRKIINKGNCHNKVNK</sequence>
<reference evidence="2 3" key="1">
    <citation type="submission" date="2019-11" db="EMBL/GenBank/DDBJ databases">
        <title>Bacillus lacus genome.</title>
        <authorList>
            <person name="Allen C.J."/>
            <person name="Newman J.D."/>
        </authorList>
    </citation>
    <scope>NUCLEOTIDE SEQUENCE [LARGE SCALE GENOMIC DNA]</scope>
    <source>
        <strain evidence="2 3">KCTC 33946</strain>
    </source>
</reference>
<dbReference type="Gene3D" id="1.10.30.50">
    <property type="match status" value="1"/>
</dbReference>
<comment type="caution">
    <text evidence="2">The sequence shown here is derived from an EMBL/GenBank/DDBJ whole genome shotgun (WGS) entry which is preliminary data.</text>
</comment>
<evidence type="ECO:0000313" key="3">
    <source>
        <dbReference type="Proteomes" id="UP000448867"/>
    </source>
</evidence>
<accession>A0A7X2IYF0</accession>
<proteinExistence type="predicted"/>
<evidence type="ECO:0000313" key="2">
    <source>
        <dbReference type="EMBL" id="MRX71954.1"/>
    </source>
</evidence>
<organism evidence="2 3">
    <name type="scientific">Metabacillus lacus</name>
    <dbReference type="NCBI Taxonomy" id="1983721"/>
    <lineage>
        <taxon>Bacteria</taxon>
        <taxon>Bacillati</taxon>
        <taxon>Bacillota</taxon>
        <taxon>Bacilli</taxon>
        <taxon>Bacillales</taxon>
        <taxon>Bacillaceae</taxon>
        <taxon>Metabacillus</taxon>
    </lineage>
</organism>
<dbReference type="InterPro" id="IPR003615">
    <property type="entry name" value="HNH_nuc"/>
</dbReference>
<dbReference type="CDD" id="cd00085">
    <property type="entry name" value="HNHc"/>
    <property type="match status" value="1"/>
</dbReference>
<dbReference type="InterPro" id="IPR002711">
    <property type="entry name" value="HNH"/>
</dbReference>
<dbReference type="Proteomes" id="UP000448867">
    <property type="component" value="Unassembled WGS sequence"/>
</dbReference>
<dbReference type="Pfam" id="PF01844">
    <property type="entry name" value="HNH"/>
    <property type="match status" value="1"/>
</dbReference>
<evidence type="ECO:0000259" key="1">
    <source>
        <dbReference type="Pfam" id="PF01844"/>
    </source>
</evidence>
<dbReference type="AlphaFoldDB" id="A0A7X2IYF0"/>
<dbReference type="GO" id="GO:0008270">
    <property type="term" value="F:zinc ion binding"/>
    <property type="evidence" value="ECO:0007669"/>
    <property type="project" value="InterPro"/>
</dbReference>
<dbReference type="RefSeq" id="WP_154307097.1">
    <property type="nucleotide sequence ID" value="NZ_WKKI01000009.1"/>
</dbReference>
<dbReference type="OrthoDB" id="9779761at2"/>
<gene>
    <name evidence="2" type="ORF">GJU40_07180</name>
</gene>
<name>A0A7X2IYF0_9BACI</name>
<feature type="domain" description="HNH" evidence="1">
    <location>
        <begin position="252"/>
        <end position="309"/>
    </location>
</feature>
<dbReference type="GO" id="GO:0004519">
    <property type="term" value="F:endonuclease activity"/>
    <property type="evidence" value="ECO:0007669"/>
    <property type="project" value="InterPro"/>
</dbReference>